<reference evidence="1" key="1">
    <citation type="submission" date="2022-10" db="EMBL/GenBank/DDBJ databases">
        <title>Genome Sequence of Xylaria curta.</title>
        <authorList>
            <person name="Buettner E."/>
        </authorList>
    </citation>
    <scope>NUCLEOTIDE SEQUENCE</scope>
    <source>
        <strain evidence="1">Babe10</strain>
    </source>
</reference>
<evidence type="ECO:0000313" key="1">
    <source>
        <dbReference type="EMBL" id="KAJ2977882.1"/>
    </source>
</evidence>
<gene>
    <name evidence="1" type="ORF">NUW58_g7671</name>
</gene>
<accession>A0ACC1NG59</accession>
<comment type="caution">
    <text evidence="1">The sequence shown here is derived from an EMBL/GenBank/DDBJ whole genome shotgun (WGS) entry which is preliminary data.</text>
</comment>
<keyword evidence="2" id="KW-1185">Reference proteome</keyword>
<dbReference type="Proteomes" id="UP001143856">
    <property type="component" value="Unassembled WGS sequence"/>
</dbReference>
<sequence length="732" mass="80240">MGSDLGHADQYPVYLGVWTNWSRGRVLGLTLTIGRQEANLLIAFTAFFIAFVATRFWRVVCFAFHRLYATATSQNAIYHQRQAILRNSSTAEGAIQQLFELMWANRHRSDRFAPLLMALIALLCTTVFTAAGGLSSQISTAVGTEVLIRSLNCGISNRHFYDLQDYFALVSFQSEFIDNAANYAQQCYSSNASGNLDCGRFVIQNLTSIIDDDASCPFGDDICRSSSKNLRIDTGYIDSREHFGLNSPDRFFARSVLHCAPIKTKGYTSLRSTSMGNFTLYHYGSTLAPSGRQNFAFAAESIESQYAFAFSPDYPTSGGNYGVSALRYNVANKTVVNSEAQFIPINSLFRDDADITLVFLSGNGVFHSAPSTDEWYRVSPIAVNVSASLNAAVTPFPIYLPEEPASPLGCASQYQFCHGDLQHCGALASMADARSSVASLFHTTAAAYDDSNSTSQDPFRYFVAGFAPTQSASIPAMLSQLGSASLASKSSITSLLQGPLPSNQWQLDVIRWSDITKASLQAAYLGISYSNPPDGSRLQYRMNFTSQAFETLCNNQKIRSTAYTSFSVFGLLFTFIIGLLIAMISYLLEPISRMLYKKWGYQTFAYLEWNTNTTLQLQRLAHEQLGFGTWSKGADEIPITEAGNLLGCLDISNPDHPVLSPPDKYRIPLEENQSDHETLEDVTSFALVSDGRASSVGSVYTDSSASNVAEQASRLPTIPRTAGFTIGTADEV</sequence>
<dbReference type="EMBL" id="JAPDGR010002061">
    <property type="protein sequence ID" value="KAJ2977882.1"/>
    <property type="molecule type" value="Genomic_DNA"/>
</dbReference>
<name>A0ACC1NG59_9PEZI</name>
<evidence type="ECO:0000313" key="2">
    <source>
        <dbReference type="Proteomes" id="UP001143856"/>
    </source>
</evidence>
<proteinExistence type="predicted"/>
<protein>
    <submittedName>
        <fullName evidence="1">Uncharacterized protein</fullName>
    </submittedName>
</protein>
<organism evidence="1 2">
    <name type="scientific">Xylaria curta</name>
    <dbReference type="NCBI Taxonomy" id="42375"/>
    <lineage>
        <taxon>Eukaryota</taxon>
        <taxon>Fungi</taxon>
        <taxon>Dikarya</taxon>
        <taxon>Ascomycota</taxon>
        <taxon>Pezizomycotina</taxon>
        <taxon>Sordariomycetes</taxon>
        <taxon>Xylariomycetidae</taxon>
        <taxon>Xylariales</taxon>
        <taxon>Xylariaceae</taxon>
        <taxon>Xylaria</taxon>
    </lineage>
</organism>